<evidence type="ECO:0000313" key="12">
    <source>
        <dbReference type="Proteomes" id="UP000034195"/>
    </source>
</evidence>
<evidence type="ECO:0000313" key="16">
    <source>
        <dbReference type="Proteomes" id="UP000034820"/>
    </source>
</evidence>
<evidence type="ECO:0000313" key="10">
    <source>
        <dbReference type="Proteomes" id="UP000033889"/>
    </source>
</evidence>
<dbReference type="EMBL" id="JJPF01000074">
    <property type="protein sequence ID" value="KKG42888.1"/>
    <property type="molecule type" value="Genomic_DNA"/>
</dbReference>
<evidence type="ECO:0000313" key="5">
    <source>
        <dbReference type="EMBL" id="KKG55180.1"/>
    </source>
</evidence>
<dbReference type="PATRIC" id="fig|2209.39.peg.3539"/>
<evidence type="ECO:0000313" key="15">
    <source>
        <dbReference type="Proteomes" id="UP000034667"/>
    </source>
</evidence>
<name>A0A0F8PAD0_METMZ</name>
<gene>
    <name evidence="3" type="ORF">DU35_19795</name>
    <name evidence="4" type="ORF">DU36_07635</name>
    <name evidence="5" type="ORF">DU38_16300</name>
    <name evidence="1" type="ORF">DU39_16235</name>
    <name evidence="2" type="ORF">DU41_16565</name>
    <name evidence="8" type="ORF">DU51_12360</name>
    <name evidence="9" type="ORF">DU60_16585</name>
    <name evidence="6" type="ORF">DU61_18925</name>
    <name evidence="7" type="ORF">DU62_15585</name>
</gene>
<dbReference type="EMBL" id="JJPE01000052">
    <property type="protein sequence ID" value="KKG45764.1"/>
    <property type="molecule type" value="Genomic_DNA"/>
</dbReference>
<evidence type="ECO:0000313" key="9">
    <source>
        <dbReference type="EMBL" id="KKH27031.1"/>
    </source>
</evidence>
<organism evidence="9 17">
    <name type="scientific">Methanosarcina mazei</name>
    <name type="common">Methanosarcina frisia</name>
    <dbReference type="NCBI Taxonomy" id="2209"/>
    <lineage>
        <taxon>Archaea</taxon>
        <taxon>Methanobacteriati</taxon>
        <taxon>Methanobacteriota</taxon>
        <taxon>Stenosarchaea group</taxon>
        <taxon>Methanomicrobia</taxon>
        <taxon>Methanosarcinales</taxon>
        <taxon>Methanosarcinaceae</taxon>
        <taxon>Methanosarcina</taxon>
    </lineage>
</organism>
<evidence type="ECO:0000313" key="18">
    <source>
        <dbReference type="Proteomes" id="UP000034944"/>
    </source>
</evidence>
<evidence type="ECO:0000313" key="2">
    <source>
        <dbReference type="EMBL" id="KKG45764.1"/>
    </source>
</evidence>
<evidence type="ECO:0000313" key="14">
    <source>
        <dbReference type="Proteomes" id="UP000034577"/>
    </source>
</evidence>
<evidence type="ECO:0000313" key="4">
    <source>
        <dbReference type="EMBL" id="KKG51735.1"/>
    </source>
</evidence>
<dbReference type="Proteomes" id="UP000034921">
    <property type="component" value="Unassembled WGS sequence"/>
</dbReference>
<evidence type="ECO:0000313" key="11">
    <source>
        <dbReference type="Proteomes" id="UP000034151"/>
    </source>
</evidence>
<evidence type="ECO:0000313" key="13">
    <source>
        <dbReference type="Proteomes" id="UP000034243"/>
    </source>
</evidence>
<dbReference type="Proteomes" id="UP000034944">
    <property type="component" value="Unassembled WGS sequence"/>
</dbReference>
<accession>A0A0F8PAD0</accession>
<dbReference type="Proteomes" id="UP000034577">
    <property type="component" value="Unassembled WGS sequence"/>
</dbReference>
<dbReference type="Proteomes" id="UP000034667">
    <property type="component" value="Unassembled WGS sequence"/>
</dbReference>
<evidence type="ECO:0000313" key="8">
    <source>
        <dbReference type="EMBL" id="KKH05076.1"/>
    </source>
</evidence>
<dbReference type="Proteomes" id="UP000033889">
    <property type="component" value="Unassembled WGS sequence"/>
</dbReference>
<dbReference type="Proteomes" id="UP000034820">
    <property type="component" value="Unassembled WGS sequence"/>
</dbReference>
<evidence type="ECO:0000313" key="6">
    <source>
        <dbReference type="EMBL" id="KKG80616.1"/>
    </source>
</evidence>
<dbReference type="EMBL" id="JJPY01000120">
    <property type="protein sequence ID" value="KKH05076.1"/>
    <property type="molecule type" value="Genomic_DNA"/>
</dbReference>
<dbReference type="Proteomes" id="UP000034151">
    <property type="component" value="Unassembled WGS sequence"/>
</dbReference>
<dbReference type="EMBL" id="JJQE01000113">
    <property type="protein sequence ID" value="KKH27031.1"/>
    <property type="molecule type" value="Genomic_DNA"/>
</dbReference>
<dbReference type="EMBL" id="JJPG01000028">
    <property type="protein sequence ID" value="KKG55180.1"/>
    <property type="molecule type" value="Genomic_DNA"/>
</dbReference>
<dbReference type="AlphaFoldDB" id="A0A0F8PAD0"/>
<dbReference type="Proteomes" id="UP000034195">
    <property type="component" value="Unassembled WGS sequence"/>
</dbReference>
<protein>
    <submittedName>
        <fullName evidence="9">Uncharacterized protein</fullName>
    </submittedName>
</protein>
<evidence type="ECO:0000313" key="3">
    <source>
        <dbReference type="EMBL" id="KKG46429.1"/>
    </source>
</evidence>
<dbReference type="EMBL" id="JJPH01000083">
    <property type="protein sequence ID" value="KKG51735.1"/>
    <property type="molecule type" value="Genomic_DNA"/>
</dbReference>
<dbReference type="Proteomes" id="UP000034243">
    <property type="component" value="Unassembled WGS sequence"/>
</dbReference>
<evidence type="ECO:0000313" key="17">
    <source>
        <dbReference type="Proteomes" id="UP000034921"/>
    </source>
</evidence>
<dbReference type="EMBL" id="JJPQ01000109">
    <property type="protein sequence ID" value="KKG80616.1"/>
    <property type="molecule type" value="Genomic_DNA"/>
</dbReference>
<evidence type="ECO:0000313" key="1">
    <source>
        <dbReference type="EMBL" id="KKG42888.1"/>
    </source>
</evidence>
<dbReference type="EMBL" id="JJPD01000005">
    <property type="protein sequence ID" value="KKG46429.1"/>
    <property type="molecule type" value="Genomic_DNA"/>
</dbReference>
<dbReference type="EMBL" id="JJPZ01000179">
    <property type="protein sequence ID" value="KKH05020.1"/>
    <property type="molecule type" value="Genomic_DNA"/>
</dbReference>
<evidence type="ECO:0000313" key="7">
    <source>
        <dbReference type="EMBL" id="KKH05020.1"/>
    </source>
</evidence>
<dbReference type="RefSeq" id="WP_048036582.1">
    <property type="nucleotide sequence ID" value="NZ_JJPD01000005.1"/>
</dbReference>
<proteinExistence type="predicted"/>
<reference evidence="10 11" key="1">
    <citation type="journal article" date="2015" name="ISME J.">
        <title>Genomic and phenotypic differentiation among Methanosarcina mazei populations from Columbia River sediment.</title>
        <authorList>
            <person name="Youngblut N.D."/>
            <person name="Wirth J.S."/>
            <person name="Henriksen J.R."/>
            <person name="Smith M."/>
            <person name="Simon H."/>
            <person name="Metcalf W.W."/>
            <person name="Whitaker R.J."/>
        </authorList>
    </citation>
    <scope>NUCLEOTIDE SEQUENCE [LARGE SCALE GENOMIC DNA]</scope>
    <source>
        <strain evidence="9 17">1.F.M.0.5</strain>
        <strain evidence="3 14">3.F.A.2.12</strain>
        <strain evidence="2 15">3.F.A.2.3</strain>
        <strain evidence="1 11">3.F.A.2.5</strain>
        <strain evidence="5 12">3.F.A.2.6</strain>
        <strain evidence="4 13">3.F.A.2.7</strain>
        <strain evidence="6 10">3.H.A.2.5</strain>
        <strain evidence="8 16">3.H.T.1A.1</strain>
        <strain evidence="7 18">3.H.T.1A.2</strain>
    </source>
</reference>
<sequence>MKMRIMLIAAFFVLLTISSPASAVVPDLRMSNLFNQEFDQEPSCTSSHYEVLKSDLGITNI</sequence>
<comment type="caution">
    <text evidence="9">The sequence shown here is derived from an EMBL/GenBank/DDBJ whole genome shotgun (WGS) entry which is preliminary data.</text>
</comment>